<comment type="caution">
    <text evidence="11">The sequence shown here is derived from an EMBL/GenBank/DDBJ whole genome shotgun (WGS) entry which is preliminary data.</text>
</comment>
<evidence type="ECO:0000256" key="1">
    <source>
        <dbReference type="ARBA" id="ARBA00004123"/>
    </source>
</evidence>
<dbReference type="GO" id="GO:0000977">
    <property type="term" value="F:RNA polymerase II transcription regulatory region sequence-specific DNA binding"/>
    <property type="evidence" value="ECO:0007669"/>
    <property type="project" value="TreeGrafter"/>
</dbReference>
<comment type="subcellular location">
    <subcellularLocation>
        <location evidence="1">Nucleus</location>
    </subcellularLocation>
</comment>
<feature type="transmembrane region" description="Helical" evidence="8">
    <location>
        <begin position="128"/>
        <end position="152"/>
    </location>
</feature>
<dbReference type="PRINTS" id="PR01748">
    <property type="entry name" value="AP2TNSCPFCT"/>
</dbReference>
<dbReference type="Proteomes" id="UP001331761">
    <property type="component" value="Unassembled WGS sequence"/>
</dbReference>
<name>A0AAN8GF41_TRICO</name>
<feature type="region of interest" description="Disordered" evidence="7">
    <location>
        <begin position="836"/>
        <end position="855"/>
    </location>
</feature>
<evidence type="ECO:0000313" key="12">
    <source>
        <dbReference type="Proteomes" id="UP001331761"/>
    </source>
</evidence>
<evidence type="ECO:0000259" key="10">
    <source>
        <dbReference type="PROSITE" id="PS51827"/>
    </source>
</evidence>
<keyword evidence="6" id="KW-0539">Nucleus</keyword>
<organism evidence="11 12">
    <name type="scientific">Trichostrongylus colubriformis</name>
    <name type="common">Black scour worm</name>
    <dbReference type="NCBI Taxonomy" id="6319"/>
    <lineage>
        <taxon>Eukaryota</taxon>
        <taxon>Metazoa</taxon>
        <taxon>Ecdysozoa</taxon>
        <taxon>Nematoda</taxon>
        <taxon>Chromadorea</taxon>
        <taxon>Rhabditida</taxon>
        <taxon>Rhabditina</taxon>
        <taxon>Rhabditomorpha</taxon>
        <taxon>Strongyloidea</taxon>
        <taxon>Trichostrongylidae</taxon>
        <taxon>Trichostrongylus</taxon>
    </lineage>
</organism>
<evidence type="ECO:0000256" key="4">
    <source>
        <dbReference type="ARBA" id="ARBA00023125"/>
    </source>
</evidence>
<evidence type="ECO:0000259" key="9">
    <source>
        <dbReference type="PROSITE" id="PS50177"/>
    </source>
</evidence>
<comment type="similarity">
    <text evidence="2">Belongs to the AP-2 family.</text>
</comment>
<feature type="domain" description="XRN2-binding (XTBD)" evidence="10">
    <location>
        <begin position="761"/>
        <end position="844"/>
    </location>
</feature>
<evidence type="ECO:0000313" key="11">
    <source>
        <dbReference type="EMBL" id="KAK5986228.1"/>
    </source>
</evidence>
<evidence type="ECO:0000256" key="5">
    <source>
        <dbReference type="ARBA" id="ARBA00023163"/>
    </source>
</evidence>
<protein>
    <submittedName>
        <fullName evidence="11">Uncharacterized protein</fullName>
    </submittedName>
</protein>
<keyword evidence="3" id="KW-0805">Transcription regulation</keyword>
<dbReference type="InterPro" id="IPR032710">
    <property type="entry name" value="NTF2-like_dom_sf"/>
</dbReference>
<dbReference type="InterPro" id="IPR024129">
    <property type="entry name" value="Sphingomy_SMPD4"/>
</dbReference>
<dbReference type="PROSITE" id="PS51827">
    <property type="entry name" value="XTBD"/>
    <property type="match status" value="1"/>
</dbReference>
<dbReference type="Pfam" id="PF24799">
    <property type="entry name" value="Paxt-1_C"/>
    <property type="match status" value="1"/>
</dbReference>
<dbReference type="InterPro" id="IPR004979">
    <property type="entry name" value="TF_AP2"/>
</dbReference>
<evidence type="ECO:0000256" key="2">
    <source>
        <dbReference type="ARBA" id="ARBA00007770"/>
    </source>
</evidence>
<reference evidence="11 12" key="1">
    <citation type="submission" date="2019-10" db="EMBL/GenBank/DDBJ databases">
        <title>Assembly and Annotation for the nematode Trichostrongylus colubriformis.</title>
        <authorList>
            <person name="Martin J."/>
        </authorList>
    </citation>
    <scope>NUCLEOTIDE SEQUENCE [LARGE SCALE GENOMIC DNA]</scope>
    <source>
        <strain evidence="11">G859</strain>
        <tissue evidence="11">Whole worm</tissue>
    </source>
</reference>
<dbReference type="GO" id="GO:0050290">
    <property type="term" value="F:sphingomyelin phosphodiesterase D activity"/>
    <property type="evidence" value="ECO:0007669"/>
    <property type="project" value="InterPro"/>
</dbReference>
<dbReference type="Pfam" id="PF02136">
    <property type="entry name" value="NTF2"/>
    <property type="match status" value="1"/>
</dbReference>
<dbReference type="PANTHER" id="PTHR10812:SF17">
    <property type="entry name" value="TRANSCRIPTION FACTOR AP-2, ISOFORM D"/>
    <property type="match status" value="1"/>
</dbReference>
<dbReference type="PROSITE" id="PS50177">
    <property type="entry name" value="NTF2_DOMAIN"/>
    <property type="match status" value="1"/>
</dbReference>
<evidence type="ECO:0000256" key="7">
    <source>
        <dbReference type="SAM" id="MobiDB-lite"/>
    </source>
</evidence>
<dbReference type="SUPFAM" id="SSF54427">
    <property type="entry name" value="NTF2-like"/>
    <property type="match status" value="1"/>
</dbReference>
<evidence type="ECO:0000256" key="8">
    <source>
        <dbReference type="SAM" id="Phobius"/>
    </source>
</evidence>
<keyword evidence="8" id="KW-0472">Membrane</keyword>
<keyword evidence="8" id="KW-1133">Transmembrane helix</keyword>
<accession>A0AAN8GF41</accession>
<sequence length="1420" mass="159793">MNFNPDYETIATAFVQHYYSKFDQGDGMARAQGLGDLYDPENSYMSFEGVQCKGRDAILAKFTSLTFKQIQRAITKCDSQPLYDGSILVMVLGQLKIAGARFDERGRVTDAGMDLNDPAAFGEYCKDAIIVTVFVQVLALYSTFAYLILLVIPAAAAYKMNSLVGLAQLASGQNNEQNNYENQNKYEDSVVAVCRMLLNKEKQMSPSRHSSAFARLVIEKLFQNKSIDLCAIMPPNGGPPVAQHPYHLVHEVIHSRSSFFETILEADDGLSNELWLAISQQADMSLQPILQSADSILMQTVSFYVTRLLPTEHTAPSSVGRAPLVSDIGHRKHTPLDLFLPTSPVLNSMKLESQEFFSSSLHPRHLTIFCNFVSILCSTNDFPSANRLMILRYLLKQFHVFCLYDVADQDMLAVKSSLHCRPPFSSHLYTFLYTFLEQCPTAYIFKDLVQCWMTFCRPWRYADSLVTLSNADYVRGPWMPFIRVHEKFYRILLGKILRRELGVNSRAHTRQLLETVCANVRPMKNAIIHAQQQQKQSFWDALFGAPEPPSVREKCEVIQCVEGLLSDADANMGTHFIAQITIPTNGGVADTVPNRTPLLSETPKRAPSRLLPDHVKDPVTGLMYLTELGRRQVWSGERRFDFSLCSQLLPQWKSVAKPYEFPPLVALLTKINEYLNRTTIVNAIAGQYSKDTVLGTIARTVMDPPCPNPSSPLSSPVFSKTVKVTPPTLRIRVRYIAGFLFMILSVLNTEISDTMTVEEEVDEERKPYESDRVWLIRRTFLRKYWTEMPRDQLLCMSQLFINVNMIGCVYSDAVMEKVRRLGAGVMETANSLTLERKTETVPKKTPAPSIPVRPTVTADRPRAVPYQHKNPVKLNSEDSYMEEKMKQIRLFLLQADYRATAMEMLNHATGRARSPWTQNISDGVMRISIANVLVLEQKFTQPEVNYTEGAVNAIVETFLHGGDVSIKSRKLHFNGSGPQDLYYNFLKRCLKKAEKLASGAKTFKALLAALEKVNLDLSQHSTHLQGWSQKVDIRIGDLLASSRVLSKGECVRAKLDKAIDEMSFLDVQSQTAGDKLRSVCEKKNGGRRYEHSRNDYRSFPPQYFTIGYPHHEFSPAYHQNVIQHHMPCGIGTLSYSRGEMAQPTFFQHHLLSSENGEIEDFCPSPMKGDDLERKLARKVDIPLIFIGDSASSTGGVDPCEVYCTVPGRTSLLSSTTKYRVTVGEIQRRISPPECLNASLLGGILRRAKSKDGGKTLRDSLRKIGLALPAGRRKQANVTAWTALVEEEAVHMAKDFALVCEKEFHAREIGIFLTKAGLSIDHDVMQRRTMLENSKKIVSELCDLLAADRTPLTPFVAPIRPSVALDPSIQQHLSHYTLMTHGFGGVAMVAVLESIKSMIDECIKYLDRNCSQPMYIPYNTR</sequence>
<dbReference type="PANTHER" id="PTHR10812">
    <property type="entry name" value="TRANSCRIPTION FACTOR AP-2"/>
    <property type="match status" value="1"/>
</dbReference>
<dbReference type="GO" id="GO:0005634">
    <property type="term" value="C:nucleus"/>
    <property type="evidence" value="ECO:0007669"/>
    <property type="project" value="UniProtKB-SubCell"/>
</dbReference>
<dbReference type="Pfam" id="PF14724">
    <property type="entry name" value="mit_SMPDase"/>
    <property type="match status" value="1"/>
</dbReference>
<dbReference type="InterPro" id="IPR002075">
    <property type="entry name" value="NTF2_dom"/>
</dbReference>
<dbReference type="InterPro" id="IPR021859">
    <property type="entry name" value="XTBD"/>
</dbReference>
<keyword evidence="4" id="KW-0238">DNA-binding</keyword>
<feature type="domain" description="NTF2" evidence="9">
    <location>
        <begin position="10"/>
        <end position="104"/>
    </location>
</feature>
<dbReference type="GO" id="GO:0000981">
    <property type="term" value="F:DNA-binding transcription factor activity, RNA polymerase II-specific"/>
    <property type="evidence" value="ECO:0007669"/>
    <property type="project" value="TreeGrafter"/>
</dbReference>
<dbReference type="GO" id="GO:0042127">
    <property type="term" value="P:regulation of cell population proliferation"/>
    <property type="evidence" value="ECO:0007669"/>
    <property type="project" value="TreeGrafter"/>
</dbReference>
<gene>
    <name evidence="11" type="ORF">GCK32_001953</name>
</gene>
<dbReference type="InterPro" id="IPR013854">
    <property type="entry name" value="TF_AP2_C"/>
</dbReference>
<keyword evidence="12" id="KW-1185">Reference proteome</keyword>
<dbReference type="Pfam" id="PF03299">
    <property type="entry name" value="TF_AP-2"/>
    <property type="match status" value="1"/>
</dbReference>
<keyword evidence="5" id="KW-0804">Transcription</keyword>
<evidence type="ECO:0000256" key="6">
    <source>
        <dbReference type="ARBA" id="ARBA00023242"/>
    </source>
</evidence>
<dbReference type="CDD" id="cd00780">
    <property type="entry name" value="NTF2"/>
    <property type="match status" value="1"/>
</dbReference>
<keyword evidence="8" id="KW-0812">Transmembrane</keyword>
<dbReference type="InterPro" id="IPR018222">
    <property type="entry name" value="Nuclear_transport_factor_2_euk"/>
</dbReference>
<dbReference type="InterPro" id="IPR057067">
    <property type="entry name" value="Paxt-1-like_C"/>
</dbReference>
<evidence type="ECO:0000256" key="3">
    <source>
        <dbReference type="ARBA" id="ARBA00023015"/>
    </source>
</evidence>
<proteinExistence type="inferred from homology"/>
<dbReference type="EMBL" id="WIXE01000863">
    <property type="protein sequence ID" value="KAK5986228.1"/>
    <property type="molecule type" value="Genomic_DNA"/>
</dbReference>
<dbReference type="Pfam" id="PF11952">
    <property type="entry name" value="XTBD"/>
    <property type="match status" value="1"/>
</dbReference>
<dbReference type="Gene3D" id="3.10.450.50">
    <property type="match status" value="1"/>
</dbReference>